<evidence type="ECO:0000313" key="1">
    <source>
        <dbReference type="EMBL" id="RYR38238.1"/>
    </source>
</evidence>
<proteinExistence type="predicted"/>
<dbReference type="AlphaFoldDB" id="A0A445BHS6"/>
<sequence length="133" mass="15392">MKEVHRVEGAHMCLAPTMSQDHEHLFISISILQGAVKQSYHFKFSYGKVLRFLQALQSCYPETIFDTSVVPYYDGHLMIRDCIMFDKAFKHRKPFISVDGTRLYGKYARVFLIAVTQGCNSCSLGRDKRHMHN</sequence>
<dbReference type="EMBL" id="SDMP01000009">
    <property type="protein sequence ID" value="RYR38238.1"/>
    <property type="molecule type" value="Genomic_DNA"/>
</dbReference>
<comment type="caution">
    <text evidence="1">The sequence shown here is derived from an EMBL/GenBank/DDBJ whole genome shotgun (WGS) entry which is preliminary data.</text>
</comment>
<protein>
    <submittedName>
        <fullName evidence="1">Uncharacterized protein</fullName>
    </submittedName>
</protein>
<keyword evidence="2" id="KW-1185">Reference proteome</keyword>
<name>A0A445BHS6_ARAHY</name>
<accession>A0A445BHS6</accession>
<dbReference type="Proteomes" id="UP000289738">
    <property type="component" value="Chromosome A09"/>
</dbReference>
<evidence type="ECO:0000313" key="2">
    <source>
        <dbReference type="Proteomes" id="UP000289738"/>
    </source>
</evidence>
<organism evidence="1 2">
    <name type="scientific">Arachis hypogaea</name>
    <name type="common">Peanut</name>
    <dbReference type="NCBI Taxonomy" id="3818"/>
    <lineage>
        <taxon>Eukaryota</taxon>
        <taxon>Viridiplantae</taxon>
        <taxon>Streptophyta</taxon>
        <taxon>Embryophyta</taxon>
        <taxon>Tracheophyta</taxon>
        <taxon>Spermatophyta</taxon>
        <taxon>Magnoliopsida</taxon>
        <taxon>eudicotyledons</taxon>
        <taxon>Gunneridae</taxon>
        <taxon>Pentapetalae</taxon>
        <taxon>rosids</taxon>
        <taxon>fabids</taxon>
        <taxon>Fabales</taxon>
        <taxon>Fabaceae</taxon>
        <taxon>Papilionoideae</taxon>
        <taxon>50 kb inversion clade</taxon>
        <taxon>dalbergioids sensu lato</taxon>
        <taxon>Dalbergieae</taxon>
        <taxon>Pterocarpus clade</taxon>
        <taxon>Arachis</taxon>
    </lineage>
</organism>
<gene>
    <name evidence="1" type="ORF">Ahy_A09g043209</name>
</gene>
<reference evidence="1 2" key="1">
    <citation type="submission" date="2019-01" db="EMBL/GenBank/DDBJ databases">
        <title>Sequencing of cultivated peanut Arachis hypogaea provides insights into genome evolution and oil improvement.</title>
        <authorList>
            <person name="Chen X."/>
        </authorList>
    </citation>
    <scope>NUCLEOTIDE SEQUENCE [LARGE SCALE GENOMIC DNA]</scope>
    <source>
        <strain evidence="2">cv. Fuhuasheng</strain>
        <tissue evidence="1">Leaves</tissue>
    </source>
</reference>